<sequence>MGFLKSIARAILQCLWPDDSPDEQYEKAEAAYQEYLSTKNRKYLNTALQDYKSAHSARIKDEHSELANTEVNYAAALWAEYELDGQPPEKLTRIIELDEHALGLWKAASPKPVGYPVLLLNLFTAYFHSYLAAAHNQGPKVSLNLELYDELKQYSQQLDVSSDTRRKMLMMLGTALSTRCDLDNTSDKLDEAINHLEQALKLSETHVVTEGEDGERGTELAAFHTGCLLKLATAYFVRYNLSNGSQDLDDAIRCNDSARQALPNDDPERSLCLYNLAHQLFKRYEQAREQIASPVLLDTRLTANRGMEDLKEAERTAGEAQRLLETAPPESELKQLVNELLDVLKVHSAASSRVPSRAPTPTPSPHPSDVRGS</sequence>
<dbReference type="HOGENOM" id="CLU_885826_0_0_1"/>
<proteinExistence type="predicted"/>
<dbReference type="EMBL" id="KL142372">
    <property type="protein sequence ID" value="KDR80364.1"/>
    <property type="molecule type" value="Genomic_DNA"/>
</dbReference>
<feature type="region of interest" description="Disordered" evidence="1">
    <location>
        <begin position="349"/>
        <end position="373"/>
    </location>
</feature>
<protein>
    <submittedName>
        <fullName evidence="2">Uncharacterized protein</fullName>
    </submittedName>
</protein>
<name>A0A067TKC6_GALM3</name>
<evidence type="ECO:0000313" key="2">
    <source>
        <dbReference type="EMBL" id="KDR80364.1"/>
    </source>
</evidence>
<dbReference type="OrthoDB" id="3059123at2759"/>
<evidence type="ECO:0000313" key="3">
    <source>
        <dbReference type="Proteomes" id="UP000027222"/>
    </source>
</evidence>
<gene>
    <name evidence="2" type="ORF">GALMADRAFT_1193634</name>
</gene>
<organism evidence="2 3">
    <name type="scientific">Galerina marginata (strain CBS 339.88)</name>
    <dbReference type="NCBI Taxonomy" id="685588"/>
    <lineage>
        <taxon>Eukaryota</taxon>
        <taxon>Fungi</taxon>
        <taxon>Dikarya</taxon>
        <taxon>Basidiomycota</taxon>
        <taxon>Agaricomycotina</taxon>
        <taxon>Agaricomycetes</taxon>
        <taxon>Agaricomycetidae</taxon>
        <taxon>Agaricales</taxon>
        <taxon>Agaricineae</taxon>
        <taxon>Strophariaceae</taxon>
        <taxon>Galerina</taxon>
    </lineage>
</organism>
<dbReference type="Proteomes" id="UP000027222">
    <property type="component" value="Unassembled WGS sequence"/>
</dbReference>
<dbReference type="STRING" id="685588.A0A067TKC6"/>
<dbReference type="InterPro" id="IPR011990">
    <property type="entry name" value="TPR-like_helical_dom_sf"/>
</dbReference>
<reference evidence="3" key="1">
    <citation type="journal article" date="2014" name="Proc. Natl. Acad. Sci. U.S.A.">
        <title>Extensive sampling of basidiomycete genomes demonstrates inadequacy of the white-rot/brown-rot paradigm for wood decay fungi.</title>
        <authorList>
            <person name="Riley R."/>
            <person name="Salamov A.A."/>
            <person name="Brown D.W."/>
            <person name="Nagy L.G."/>
            <person name="Floudas D."/>
            <person name="Held B.W."/>
            <person name="Levasseur A."/>
            <person name="Lombard V."/>
            <person name="Morin E."/>
            <person name="Otillar R."/>
            <person name="Lindquist E.A."/>
            <person name="Sun H."/>
            <person name="LaButti K.M."/>
            <person name="Schmutz J."/>
            <person name="Jabbour D."/>
            <person name="Luo H."/>
            <person name="Baker S.E."/>
            <person name="Pisabarro A.G."/>
            <person name="Walton J.D."/>
            <person name="Blanchette R.A."/>
            <person name="Henrissat B."/>
            <person name="Martin F."/>
            <person name="Cullen D."/>
            <person name="Hibbett D.S."/>
            <person name="Grigoriev I.V."/>
        </authorList>
    </citation>
    <scope>NUCLEOTIDE SEQUENCE [LARGE SCALE GENOMIC DNA]</scope>
    <source>
        <strain evidence="3">CBS 339.88</strain>
    </source>
</reference>
<dbReference type="Gene3D" id="1.25.40.10">
    <property type="entry name" value="Tetratricopeptide repeat domain"/>
    <property type="match status" value="1"/>
</dbReference>
<keyword evidence="3" id="KW-1185">Reference proteome</keyword>
<evidence type="ECO:0000256" key="1">
    <source>
        <dbReference type="SAM" id="MobiDB-lite"/>
    </source>
</evidence>
<accession>A0A067TKC6</accession>
<dbReference type="AlphaFoldDB" id="A0A067TKC6"/>